<sequence>MTDFNRNIPCNSLPLLPPKVTLETTKVLRKTIDASRALAQLNGMLTNLPNPTLFLDTIHLQEAKEAPMTFKFYQ</sequence>
<dbReference type="RefSeq" id="WP_395439279.1">
    <property type="nucleotide sequence ID" value="NZ_JBAWKC010000006.1"/>
</dbReference>
<accession>A0ABW7MWK3</accession>
<organism evidence="2 3">
    <name type="scientific">Gaetbulibacter aquiaggeris</name>
    <dbReference type="NCBI Taxonomy" id="1735373"/>
    <lineage>
        <taxon>Bacteria</taxon>
        <taxon>Pseudomonadati</taxon>
        <taxon>Bacteroidota</taxon>
        <taxon>Flavobacteriia</taxon>
        <taxon>Flavobacteriales</taxon>
        <taxon>Flavobacteriaceae</taxon>
        <taxon>Gaetbulibacter</taxon>
    </lineage>
</organism>
<evidence type="ECO:0000313" key="2">
    <source>
        <dbReference type="EMBL" id="MFH6770057.1"/>
    </source>
</evidence>
<dbReference type="Pfam" id="PF13784">
    <property type="entry name" value="Fic_N"/>
    <property type="match status" value="1"/>
</dbReference>
<gene>
    <name evidence="2" type="ORF">V8G56_15000</name>
</gene>
<protein>
    <submittedName>
        <fullName evidence="2">Fic/DOC family N-terminal domain-containing protein</fullName>
    </submittedName>
</protein>
<dbReference type="Proteomes" id="UP001610104">
    <property type="component" value="Unassembled WGS sequence"/>
</dbReference>
<comment type="caution">
    <text evidence="2">The sequence shown here is derived from an EMBL/GenBank/DDBJ whole genome shotgun (WGS) entry which is preliminary data.</text>
</comment>
<evidence type="ECO:0000259" key="1">
    <source>
        <dbReference type="Pfam" id="PF13784"/>
    </source>
</evidence>
<reference evidence="2 3" key="1">
    <citation type="submission" date="2024-02" db="EMBL/GenBank/DDBJ databases">
        <title>A Gaetbulibacter species isolated from tidal flats and genomic insights of their niches.</title>
        <authorList>
            <person name="Ye Y."/>
        </authorList>
    </citation>
    <scope>NUCLEOTIDE SEQUENCE [LARGE SCALE GENOMIC DNA]</scope>
    <source>
        <strain evidence="2 3">KEM-8</strain>
    </source>
</reference>
<keyword evidence="3" id="KW-1185">Reference proteome</keyword>
<dbReference type="InterPro" id="IPR025758">
    <property type="entry name" value="Fic/DOC_N"/>
</dbReference>
<proteinExistence type="predicted"/>
<dbReference type="EMBL" id="JBAWKC010000006">
    <property type="protein sequence ID" value="MFH6770057.1"/>
    <property type="molecule type" value="Genomic_DNA"/>
</dbReference>
<feature type="domain" description="Fic/DOC N-terminal" evidence="1">
    <location>
        <begin position="28"/>
        <end position="65"/>
    </location>
</feature>
<evidence type="ECO:0000313" key="3">
    <source>
        <dbReference type="Proteomes" id="UP001610104"/>
    </source>
</evidence>
<name>A0ABW7MWK3_9FLAO</name>